<dbReference type="Proteomes" id="UP001235341">
    <property type="component" value="Chromosome"/>
</dbReference>
<organism evidence="1 2">
    <name type="scientific">Serratia fonticola</name>
    <dbReference type="NCBI Taxonomy" id="47917"/>
    <lineage>
        <taxon>Bacteria</taxon>
        <taxon>Pseudomonadati</taxon>
        <taxon>Pseudomonadota</taxon>
        <taxon>Gammaproteobacteria</taxon>
        <taxon>Enterobacterales</taxon>
        <taxon>Yersiniaceae</taxon>
        <taxon>Serratia</taxon>
    </lineage>
</organism>
<protein>
    <submittedName>
        <fullName evidence="1">Phage tail assembly protein</fullName>
    </submittedName>
</protein>
<accession>A0ABY9PL41</accession>
<evidence type="ECO:0000313" key="1">
    <source>
        <dbReference type="EMBL" id="WMT13350.1"/>
    </source>
</evidence>
<proteinExistence type="predicted"/>
<reference evidence="1 2" key="1">
    <citation type="submission" date="2023-08" db="EMBL/GenBank/DDBJ databases">
        <title>Complete Genome and Methylome dissection of Serratia fonticola NEB369.</title>
        <authorList>
            <person name="Fomenkov A."/>
            <person name="Roberts R.D."/>
        </authorList>
    </citation>
    <scope>NUCLEOTIDE SEQUENCE [LARGE SCALE GENOMIC DNA]</scope>
    <source>
        <strain evidence="1 2">NEB369</strain>
    </source>
</reference>
<keyword evidence="2" id="KW-1185">Reference proteome</keyword>
<name>A0ABY9PL41_SERFO</name>
<gene>
    <name evidence="1" type="ORF">RFB13_19225</name>
</gene>
<dbReference type="EMBL" id="CP133586">
    <property type="protein sequence ID" value="WMT13350.1"/>
    <property type="molecule type" value="Genomic_DNA"/>
</dbReference>
<dbReference type="InterPro" id="IPR019289">
    <property type="entry name" value="Phage_tail_E/E"/>
</dbReference>
<evidence type="ECO:0000313" key="2">
    <source>
        <dbReference type="Proteomes" id="UP001235341"/>
    </source>
</evidence>
<sequence>MLEKTKNITLSKKLEMAGGVMVYESLDLKEPVLAQVEQFYECQRNKNSMAAMKLLIALVSSVPETVLGNMDFTDYKKCEDYLMSFLTYDPSMGGNS</sequence>
<dbReference type="RefSeq" id="WP_309205121.1">
    <property type="nucleotide sequence ID" value="NZ_CP133586.1"/>
</dbReference>
<dbReference type="Pfam" id="PF10109">
    <property type="entry name" value="Phage_TAC_7"/>
    <property type="match status" value="1"/>
</dbReference>